<gene>
    <name evidence="1" type="ORF">GCM10009115_15950</name>
</gene>
<dbReference type="RefSeq" id="WP_215353388.1">
    <property type="nucleotide sequence ID" value="NZ_BAAAFE010000007.1"/>
</dbReference>
<name>A0ABP3XDW8_9SPHN</name>
<protein>
    <recommendedName>
        <fullName evidence="3">Phytanoyl-CoA dioxygenase</fullName>
    </recommendedName>
</protein>
<organism evidence="1 2">
    <name type="scientific">Sphingopyxis soli</name>
    <dbReference type="NCBI Taxonomy" id="592051"/>
    <lineage>
        <taxon>Bacteria</taxon>
        <taxon>Pseudomonadati</taxon>
        <taxon>Pseudomonadota</taxon>
        <taxon>Alphaproteobacteria</taxon>
        <taxon>Sphingomonadales</taxon>
        <taxon>Sphingomonadaceae</taxon>
        <taxon>Sphingopyxis</taxon>
    </lineage>
</organism>
<dbReference type="SUPFAM" id="SSF51197">
    <property type="entry name" value="Clavaminate synthase-like"/>
    <property type="match status" value="1"/>
</dbReference>
<evidence type="ECO:0008006" key="3">
    <source>
        <dbReference type="Google" id="ProtNLM"/>
    </source>
</evidence>
<evidence type="ECO:0000313" key="2">
    <source>
        <dbReference type="Proteomes" id="UP001500738"/>
    </source>
</evidence>
<keyword evidence="2" id="KW-1185">Reference proteome</keyword>
<proteinExistence type="predicted"/>
<dbReference type="Pfam" id="PF05721">
    <property type="entry name" value="PhyH"/>
    <property type="match status" value="1"/>
</dbReference>
<evidence type="ECO:0000313" key="1">
    <source>
        <dbReference type="EMBL" id="GAA0863848.1"/>
    </source>
</evidence>
<reference evidence="2" key="1">
    <citation type="journal article" date="2019" name="Int. J. Syst. Evol. Microbiol.">
        <title>The Global Catalogue of Microorganisms (GCM) 10K type strain sequencing project: providing services to taxonomists for standard genome sequencing and annotation.</title>
        <authorList>
            <consortium name="The Broad Institute Genomics Platform"/>
            <consortium name="The Broad Institute Genome Sequencing Center for Infectious Disease"/>
            <person name="Wu L."/>
            <person name="Ma J."/>
        </authorList>
    </citation>
    <scope>NUCLEOTIDE SEQUENCE [LARGE SCALE GENOMIC DNA]</scope>
    <source>
        <strain evidence="2">JCM 15910</strain>
    </source>
</reference>
<dbReference type="EMBL" id="BAAAFE010000007">
    <property type="protein sequence ID" value="GAA0863848.1"/>
    <property type="molecule type" value="Genomic_DNA"/>
</dbReference>
<comment type="caution">
    <text evidence="1">The sequence shown here is derived from an EMBL/GenBank/DDBJ whole genome shotgun (WGS) entry which is preliminary data.</text>
</comment>
<accession>A0ABP3XDW8</accession>
<sequence length="280" mass="30645">MSNGFAIIRGAAPTSLLGRINVDLDSRYAATPFCEGGFYGARTKRFGRLLIRSPHMADLVMNRAILELAEIALGNWCERIQLNLAQAIELHPGALAQFPHRDQDMWQGALGEVEYLVNVMWPLTSFTAENGGTIIWPRSHGLEALVEEPREAPIIAEAEPGDAIVFLGSTLHGAGANHSKAVRRGIIVSYCLGWLKPYENQWLAYPPHIARSFPREISELVGYVQHRPNLGNFEGQCPSVLFDADPEDARAAVDALRPDQAAMLAQHVASQQAVASGTRS</sequence>
<dbReference type="InterPro" id="IPR008775">
    <property type="entry name" value="Phytyl_CoA_dOase-like"/>
</dbReference>
<dbReference type="Gene3D" id="2.60.120.620">
    <property type="entry name" value="q2cbj1_9rhob like domain"/>
    <property type="match status" value="1"/>
</dbReference>
<dbReference type="Proteomes" id="UP001500738">
    <property type="component" value="Unassembled WGS sequence"/>
</dbReference>